<sequence length="169" mass="19283">MQQQVGLGGSCHWCTEAIFSALKGVVKVEQGWFKTTEQGSQFSEAIRLYFDPEKISLIDLIAIHIDTHSATSTHSMRNKYRSAIYVYSDEQYDAALQGLNLKQADYLAPLITQVFSAGEFKHSPSQYQNYYFSNPNKPFCEVRINPKLAMLLARYRDNVDYSKLAHLSQ</sequence>
<name>A0ABU1BEX8_PSEHA</name>
<protein>
    <recommendedName>
        <fullName evidence="1">peptide-methionine (S)-S-oxide reductase</fullName>
        <ecNumber evidence="1">1.8.4.11</ecNumber>
    </recommendedName>
</protein>
<dbReference type="RefSeq" id="WP_016707873.1">
    <property type="nucleotide sequence ID" value="NZ_JAVIFY010000011.1"/>
</dbReference>
<comment type="catalytic activity">
    <reaction evidence="4">
        <text>[thioredoxin]-disulfide + L-methionine + H2O = L-methionine (S)-S-oxide + [thioredoxin]-dithiol</text>
        <dbReference type="Rhea" id="RHEA:19993"/>
        <dbReference type="Rhea" id="RHEA-COMP:10698"/>
        <dbReference type="Rhea" id="RHEA-COMP:10700"/>
        <dbReference type="ChEBI" id="CHEBI:15377"/>
        <dbReference type="ChEBI" id="CHEBI:29950"/>
        <dbReference type="ChEBI" id="CHEBI:50058"/>
        <dbReference type="ChEBI" id="CHEBI:57844"/>
        <dbReference type="ChEBI" id="CHEBI:58772"/>
        <dbReference type="EC" id="1.8.4.11"/>
    </reaction>
</comment>
<evidence type="ECO:0000256" key="2">
    <source>
        <dbReference type="ARBA" id="ARBA00023002"/>
    </source>
</evidence>
<comment type="catalytic activity">
    <reaction evidence="3">
        <text>L-methionyl-[protein] + [thioredoxin]-disulfide + H2O = L-methionyl-(S)-S-oxide-[protein] + [thioredoxin]-dithiol</text>
        <dbReference type="Rhea" id="RHEA:14217"/>
        <dbReference type="Rhea" id="RHEA-COMP:10698"/>
        <dbReference type="Rhea" id="RHEA-COMP:10700"/>
        <dbReference type="Rhea" id="RHEA-COMP:12313"/>
        <dbReference type="Rhea" id="RHEA-COMP:12315"/>
        <dbReference type="ChEBI" id="CHEBI:15377"/>
        <dbReference type="ChEBI" id="CHEBI:16044"/>
        <dbReference type="ChEBI" id="CHEBI:29950"/>
        <dbReference type="ChEBI" id="CHEBI:44120"/>
        <dbReference type="ChEBI" id="CHEBI:50058"/>
        <dbReference type="EC" id="1.8.4.11"/>
    </reaction>
</comment>
<keyword evidence="7" id="KW-1185">Reference proteome</keyword>
<gene>
    <name evidence="6" type="ORF">RC083_14560</name>
</gene>
<dbReference type="InterPro" id="IPR002569">
    <property type="entry name" value="Met_Sox_Rdtase_MsrA_dom"/>
</dbReference>
<comment type="caution">
    <text evidence="6">The sequence shown here is derived from an EMBL/GenBank/DDBJ whole genome shotgun (WGS) entry which is preliminary data.</text>
</comment>
<organism evidence="6 7">
    <name type="scientific">Pseudoalteromonas haloplanktis</name>
    <name type="common">Alteromonas haloplanktis</name>
    <dbReference type="NCBI Taxonomy" id="228"/>
    <lineage>
        <taxon>Bacteria</taxon>
        <taxon>Pseudomonadati</taxon>
        <taxon>Pseudomonadota</taxon>
        <taxon>Gammaproteobacteria</taxon>
        <taxon>Alteromonadales</taxon>
        <taxon>Pseudoalteromonadaceae</taxon>
        <taxon>Pseudoalteromonas</taxon>
    </lineage>
</organism>
<dbReference type="GO" id="GO:0008113">
    <property type="term" value="F:peptide-methionine (S)-S-oxide reductase activity"/>
    <property type="evidence" value="ECO:0007669"/>
    <property type="project" value="UniProtKB-EC"/>
</dbReference>
<dbReference type="SUPFAM" id="SSF55068">
    <property type="entry name" value="Peptide methionine sulfoxide reductase"/>
    <property type="match status" value="1"/>
</dbReference>
<evidence type="ECO:0000313" key="7">
    <source>
        <dbReference type="Proteomes" id="UP001226574"/>
    </source>
</evidence>
<dbReference type="Pfam" id="PF01625">
    <property type="entry name" value="PMSR"/>
    <property type="match status" value="1"/>
</dbReference>
<dbReference type="PANTHER" id="PTHR43774:SF1">
    <property type="entry name" value="PEPTIDE METHIONINE SULFOXIDE REDUCTASE MSRA 2"/>
    <property type="match status" value="1"/>
</dbReference>
<evidence type="ECO:0000259" key="5">
    <source>
        <dbReference type="Pfam" id="PF01625"/>
    </source>
</evidence>
<proteinExistence type="predicted"/>
<dbReference type="InterPro" id="IPR036509">
    <property type="entry name" value="Met_Sox_Rdtase_MsrA_sf"/>
</dbReference>
<evidence type="ECO:0000256" key="4">
    <source>
        <dbReference type="ARBA" id="ARBA00048782"/>
    </source>
</evidence>
<dbReference type="Gene3D" id="3.30.1060.10">
    <property type="entry name" value="Peptide methionine sulphoxide reductase MsrA"/>
    <property type="match status" value="1"/>
</dbReference>
<feature type="domain" description="Peptide methionine sulphoxide reductase MsrA" evidence="5">
    <location>
        <begin position="6"/>
        <end position="140"/>
    </location>
</feature>
<dbReference type="PANTHER" id="PTHR43774">
    <property type="entry name" value="PEPTIDE METHIONINE SULFOXIDE REDUCTASE"/>
    <property type="match status" value="1"/>
</dbReference>
<evidence type="ECO:0000256" key="1">
    <source>
        <dbReference type="ARBA" id="ARBA00012502"/>
    </source>
</evidence>
<dbReference type="EMBL" id="JAVIFY010000011">
    <property type="protein sequence ID" value="MDQ9092812.1"/>
    <property type="molecule type" value="Genomic_DNA"/>
</dbReference>
<accession>A0ABU1BEX8</accession>
<dbReference type="Proteomes" id="UP001226574">
    <property type="component" value="Unassembled WGS sequence"/>
</dbReference>
<evidence type="ECO:0000256" key="3">
    <source>
        <dbReference type="ARBA" id="ARBA00047806"/>
    </source>
</evidence>
<reference evidence="6 7" key="1">
    <citation type="submission" date="2023-08" db="EMBL/GenBank/DDBJ databases">
        <title>Pseudoalteromonas haloplanktis LL1 genome.</title>
        <authorList>
            <person name="Wu S."/>
        </authorList>
    </citation>
    <scope>NUCLEOTIDE SEQUENCE [LARGE SCALE GENOMIC DNA]</scope>
    <source>
        <strain evidence="6 7">LL1</strain>
    </source>
</reference>
<evidence type="ECO:0000313" key="6">
    <source>
        <dbReference type="EMBL" id="MDQ9092812.1"/>
    </source>
</evidence>
<keyword evidence="2 6" id="KW-0560">Oxidoreductase</keyword>
<dbReference type="EC" id="1.8.4.11" evidence="1"/>